<dbReference type="EMBL" id="BK015700">
    <property type="protein sequence ID" value="DAE20736.1"/>
    <property type="molecule type" value="Genomic_DNA"/>
</dbReference>
<accession>A0A8S5QNU1</accession>
<organism evidence="1">
    <name type="scientific">Siphoviridae sp. ctsoB6</name>
    <dbReference type="NCBI Taxonomy" id="2826487"/>
    <lineage>
        <taxon>Viruses</taxon>
        <taxon>Duplodnaviria</taxon>
        <taxon>Heunggongvirae</taxon>
        <taxon>Uroviricota</taxon>
        <taxon>Caudoviricetes</taxon>
    </lineage>
</organism>
<name>A0A8S5QNU1_9CAUD</name>
<protein>
    <submittedName>
        <fullName evidence="1">Regulatory protein-modification, helix-turn-helix, transcriptional regulator, DNA</fullName>
    </submittedName>
</protein>
<sequence length="68" mass="7637">MNKKLLRSEMVLHDDTNGTLAEALGISQQSFSAKLNETNGAEFNQGEISKIRSRYNLSDEKVVSIFFN</sequence>
<reference evidence="1" key="1">
    <citation type="journal article" date="2021" name="Proc. Natl. Acad. Sci. U.S.A.">
        <title>A Catalog of Tens of Thousands of Viruses from Human Metagenomes Reveals Hidden Associations with Chronic Diseases.</title>
        <authorList>
            <person name="Tisza M.J."/>
            <person name="Buck C.B."/>
        </authorList>
    </citation>
    <scope>NUCLEOTIDE SEQUENCE</scope>
    <source>
        <strain evidence="1">CtsoB6</strain>
    </source>
</reference>
<evidence type="ECO:0000313" key="1">
    <source>
        <dbReference type="EMBL" id="DAE20736.1"/>
    </source>
</evidence>
<proteinExistence type="predicted"/>